<evidence type="ECO:0000313" key="2">
    <source>
        <dbReference type="EMBL" id="PZM09506.1"/>
    </source>
</evidence>
<keyword evidence="1" id="KW-0472">Membrane</keyword>
<dbReference type="AlphaFoldDB" id="A0A2W4E0V8"/>
<evidence type="ECO:0000256" key="1">
    <source>
        <dbReference type="SAM" id="Phobius"/>
    </source>
</evidence>
<organism evidence="2 3">
    <name type="scientific">Rhizobium tubonense</name>
    <dbReference type="NCBI Taxonomy" id="484088"/>
    <lineage>
        <taxon>Bacteria</taxon>
        <taxon>Pseudomonadati</taxon>
        <taxon>Pseudomonadota</taxon>
        <taxon>Alphaproteobacteria</taxon>
        <taxon>Hyphomicrobiales</taxon>
        <taxon>Rhizobiaceae</taxon>
        <taxon>Rhizobium/Agrobacterium group</taxon>
        <taxon>Rhizobium</taxon>
    </lineage>
</organism>
<reference evidence="2 3" key="1">
    <citation type="journal article" date="2018" name="Sci. Rep.">
        <title>Rhizobium tumorigenes sp. nov., a novel plant tumorigenic bacterium isolated from cane gall tumors on thornless blackberry.</title>
        <authorList>
            <person name="Kuzmanovi N."/>
            <person name="Smalla K."/>
            <person name="Gronow S."/>
            <person name="PuBawska J."/>
        </authorList>
    </citation>
    <scope>NUCLEOTIDE SEQUENCE [LARGE SCALE GENOMIC DNA]</scope>
    <source>
        <strain evidence="2 3">CCBAU 85046</strain>
    </source>
</reference>
<dbReference type="Proteomes" id="UP000248925">
    <property type="component" value="Unassembled WGS sequence"/>
</dbReference>
<keyword evidence="1" id="KW-0812">Transmembrane</keyword>
<gene>
    <name evidence="2" type="ORF">CPY51_24760</name>
</gene>
<dbReference type="RefSeq" id="WP_195909617.1">
    <property type="nucleotide sequence ID" value="NZ_PCDP01000059.1"/>
</dbReference>
<keyword evidence="1" id="KW-1133">Transmembrane helix</keyword>
<keyword evidence="3" id="KW-1185">Reference proteome</keyword>
<dbReference type="EMBL" id="PCDP01000059">
    <property type="protein sequence ID" value="PZM09506.1"/>
    <property type="molecule type" value="Genomic_DNA"/>
</dbReference>
<protein>
    <recommendedName>
        <fullName evidence="4">Histidine kinase</fullName>
    </recommendedName>
</protein>
<proteinExistence type="predicted"/>
<evidence type="ECO:0000313" key="3">
    <source>
        <dbReference type="Proteomes" id="UP000248925"/>
    </source>
</evidence>
<name>A0A2W4E0V8_9HYPH</name>
<sequence>MPTLFRFLVVCAVIAGSIYGAMWALATFVEPKQRDVTIRLPSERVNPQPTGTVQK</sequence>
<evidence type="ECO:0008006" key="4">
    <source>
        <dbReference type="Google" id="ProtNLM"/>
    </source>
</evidence>
<comment type="caution">
    <text evidence="2">The sequence shown here is derived from an EMBL/GenBank/DDBJ whole genome shotgun (WGS) entry which is preliminary data.</text>
</comment>
<feature type="transmembrane region" description="Helical" evidence="1">
    <location>
        <begin position="6"/>
        <end position="29"/>
    </location>
</feature>
<accession>A0A2W4E0V8</accession>